<evidence type="ECO:0000256" key="3">
    <source>
        <dbReference type="ARBA" id="ARBA00022638"/>
    </source>
</evidence>
<dbReference type="GO" id="GO:0042742">
    <property type="term" value="P:defense response to bacterium"/>
    <property type="evidence" value="ECO:0007669"/>
    <property type="project" value="UniProtKB-KW"/>
</dbReference>
<keyword evidence="5 6" id="KW-0326">Glycosidase</keyword>
<dbReference type="InterPro" id="IPR023347">
    <property type="entry name" value="Lysozyme_dom_sf"/>
</dbReference>
<gene>
    <name evidence="7" type="ORF">QU24_18545</name>
</gene>
<keyword evidence="4 6" id="KW-0378">Hydrolase</keyword>
<evidence type="ECO:0000256" key="6">
    <source>
        <dbReference type="RuleBase" id="RU003788"/>
    </source>
</evidence>
<dbReference type="PANTHER" id="PTHR38107">
    <property type="match status" value="1"/>
</dbReference>
<reference evidence="7 8" key="1">
    <citation type="submission" date="2014-11" db="EMBL/GenBank/DDBJ databases">
        <title>Genome sequencing of Pantoea rodasii ND03.</title>
        <authorList>
            <person name="Muhamad Yunos N.Y."/>
            <person name="Chan K.-G."/>
        </authorList>
    </citation>
    <scope>NUCLEOTIDE SEQUENCE [LARGE SCALE GENOMIC DNA]</scope>
    <source>
        <strain evidence="7 8">ND03</strain>
    </source>
</reference>
<evidence type="ECO:0000313" key="7">
    <source>
        <dbReference type="EMBL" id="KHJ66592.1"/>
    </source>
</evidence>
<comment type="similarity">
    <text evidence="6">Belongs to the glycosyl hydrolase 24 family.</text>
</comment>
<evidence type="ECO:0000256" key="2">
    <source>
        <dbReference type="ARBA" id="ARBA00022529"/>
    </source>
</evidence>
<dbReference type="Gene3D" id="1.10.530.40">
    <property type="match status" value="1"/>
</dbReference>
<dbReference type="EMBL" id="JTJJ01000074">
    <property type="protein sequence ID" value="KHJ66592.1"/>
    <property type="molecule type" value="Genomic_DNA"/>
</dbReference>
<dbReference type="HAMAP" id="MF_04110">
    <property type="entry name" value="ENDOLYSIN_T4"/>
    <property type="match status" value="1"/>
</dbReference>
<dbReference type="Pfam" id="PF00959">
    <property type="entry name" value="Phage_lysozyme"/>
    <property type="match status" value="1"/>
</dbReference>
<dbReference type="GO" id="GO:0003796">
    <property type="term" value="F:lysozyme activity"/>
    <property type="evidence" value="ECO:0007669"/>
    <property type="project" value="UniProtKB-EC"/>
</dbReference>
<accession>A0A0B1R5X3</accession>
<dbReference type="PANTHER" id="PTHR38107:SF3">
    <property type="entry name" value="LYSOZYME RRRD-RELATED"/>
    <property type="match status" value="1"/>
</dbReference>
<keyword evidence="2 6" id="KW-0929">Antimicrobial</keyword>
<dbReference type="InterPro" id="IPR051018">
    <property type="entry name" value="Bacteriophage_GH24"/>
</dbReference>
<dbReference type="GO" id="GO:0031640">
    <property type="term" value="P:killing of cells of another organism"/>
    <property type="evidence" value="ECO:0007669"/>
    <property type="project" value="UniProtKB-KW"/>
</dbReference>
<dbReference type="InterPro" id="IPR002196">
    <property type="entry name" value="Glyco_hydro_24"/>
</dbReference>
<comment type="catalytic activity">
    <reaction evidence="1 6">
        <text>Hydrolysis of (1-&gt;4)-beta-linkages between N-acetylmuramic acid and N-acetyl-D-glucosamine residues in a peptidoglycan and between N-acetyl-D-glucosamine residues in chitodextrins.</text>
        <dbReference type="EC" id="3.2.1.17"/>
    </reaction>
</comment>
<dbReference type="InterPro" id="IPR023346">
    <property type="entry name" value="Lysozyme-like_dom_sf"/>
</dbReference>
<comment type="caution">
    <text evidence="7">The sequence shown here is derived from an EMBL/GenBank/DDBJ whole genome shotgun (WGS) entry which is preliminary data.</text>
</comment>
<dbReference type="RefSeq" id="WP_039334030.1">
    <property type="nucleotide sequence ID" value="NZ_JTJJ01000074.1"/>
</dbReference>
<protein>
    <recommendedName>
        <fullName evidence="6">Lysozyme</fullName>
        <ecNumber evidence="6">3.2.1.17</ecNumber>
    </recommendedName>
</protein>
<dbReference type="CDD" id="cd16900">
    <property type="entry name" value="endolysin_R21-like"/>
    <property type="match status" value="1"/>
</dbReference>
<dbReference type="InterPro" id="IPR034690">
    <property type="entry name" value="Endolysin_T4_type"/>
</dbReference>
<evidence type="ECO:0000313" key="8">
    <source>
        <dbReference type="Proteomes" id="UP000030853"/>
    </source>
</evidence>
<proteinExistence type="inferred from homology"/>
<dbReference type="HAMAP" id="MF_04136">
    <property type="entry name" value="SAR_ENDOLYSIN"/>
    <property type="match status" value="1"/>
</dbReference>
<dbReference type="InterPro" id="IPR043688">
    <property type="entry name" value="SAR_endolysin-like"/>
</dbReference>
<dbReference type="EC" id="3.2.1.17" evidence="6"/>
<organism evidence="7 8">
    <name type="scientific">Pantoea rodasii</name>
    <dbReference type="NCBI Taxonomy" id="1076549"/>
    <lineage>
        <taxon>Bacteria</taxon>
        <taxon>Pseudomonadati</taxon>
        <taxon>Pseudomonadota</taxon>
        <taxon>Gammaproteobacteria</taxon>
        <taxon>Enterobacterales</taxon>
        <taxon>Erwiniaceae</taxon>
        <taxon>Pantoea</taxon>
    </lineage>
</organism>
<dbReference type="SUPFAM" id="SSF53955">
    <property type="entry name" value="Lysozyme-like"/>
    <property type="match status" value="1"/>
</dbReference>
<dbReference type="AlphaFoldDB" id="A0A0B1R5X3"/>
<name>A0A0B1R5X3_9GAMM</name>
<evidence type="ECO:0000256" key="1">
    <source>
        <dbReference type="ARBA" id="ARBA00000632"/>
    </source>
</evidence>
<dbReference type="GO" id="GO:0009253">
    <property type="term" value="P:peptidoglycan catabolic process"/>
    <property type="evidence" value="ECO:0007669"/>
    <property type="project" value="InterPro"/>
</dbReference>
<evidence type="ECO:0000256" key="4">
    <source>
        <dbReference type="ARBA" id="ARBA00022801"/>
    </source>
</evidence>
<dbReference type="GO" id="GO:0016998">
    <property type="term" value="P:cell wall macromolecule catabolic process"/>
    <property type="evidence" value="ECO:0007669"/>
    <property type="project" value="InterPro"/>
</dbReference>
<sequence length="167" mass="17926">MAISSSLCKRLLAVAGAGAFVIAATLLGGTDGLEGRRYTPYRDVAGVLTVCYGHTGPDIVKGKTYTDSDCDGLLNTDLKVVQQGVDSLVQVPLHEYERAALYSFAYNIGLTAFASSTLLKKLNAGDDAGAWEELHRWIFAAGKKRTGLINRRDIEFWLSGVKDGPGN</sequence>
<dbReference type="Proteomes" id="UP000030853">
    <property type="component" value="Unassembled WGS sequence"/>
</dbReference>
<keyword evidence="3 6" id="KW-0081">Bacteriolytic enzyme</keyword>
<evidence type="ECO:0000256" key="5">
    <source>
        <dbReference type="ARBA" id="ARBA00023295"/>
    </source>
</evidence>